<evidence type="ECO:0000313" key="2">
    <source>
        <dbReference type="EnsemblProtists" id="Phyra82114"/>
    </source>
</evidence>
<dbReference type="PANTHER" id="PTHR13018">
    <property type="entry name" value="PROBABLE MEMBRANE PROTEIN DUF221-RELATED"/>
    <property type="match status" value="1"/>
</dbReference>
<accession>H3GX28</accession>
<evidence type="ECO:0000256" key="1">
    <source>
        <dbReference type="SAM" id="Phobius"/>
    </source>
</evidence>
<evidence type="ECO:0008006" key="4">
    <source>
        <dbReference type="Google" id="ProtNLM"/>
    </source>
</evidence>
<dbReference type="AlphaFoldDB" id="H3GX28"/>
<dbReference type="GeneID" id="94221539"/>
<dbReference type="VEuPathDB" id="FungiDB:KRP23_14873"/>
<dbReference type="EnsemblProtists" id="Phyra82114">
    <property type="protein sequence ID" value="Phyra82114"/>
    <property type="gene ID" value="Phyra82114"/>
</dbReference>
<dbReference type="InterPro" id="IPR045122">
    <property type="entry name" value="Csc1-like"/>
</dbReference>
<dbReference type="RefSeq" id="XP_067737029.1">
    <property type="nucleotide sequence ID" value="XM_067885748.1"/>
</dbReference>
<keyword evidence="1" id="KW-0472">Membrane</keyword>
<dbReference type="OrthoDB" id="197892at2759"/>
<dbReference type="Proteomes" id="UP000005238">
    <property type="component" value="Unassembled WGS sequence"/>
</dbReference>
<dbReference type="PANTHER" id="PTHR13018:SF135">
    <property type="entry name" value="CSC1_OSCA1-LIKE 7TM REGION DOMAIN-CONTAINING PROTEIN"/>
    <property type="match status" value="1"/>
</dbReference>
<dbReference type="EMBL" id="DS566065">
    <property type="status" value="NOT_ANNOTATED_CDS"/>
    <property type="molecule type" value="Genomic_DNA"/>
</dbReference>
<dbReference type="VEuPathDB" id="FungiDB:KRP23_15086"/>
<name>H3GX28_PHYRM</name>
<dbReference type="HOGENOM" id="CLU_343075_0_0_1"/>
<evidence type="ECO:0000313" key="3">
    <source>
        <dbReference type="Proteomes" id="UP000005238"/>
    </source>
</evidence>
<dbReference type="GO" id="GO:0005227">
    <property type="term" value="F:calcium-activated cation channel activity"/>
    <property type="evidence" value="ECO:0000318"/>
    <property type="project" value="GO_Central"/>
</dbReference>
<dbReference type="STRING" id="164328.H3GX28"/>
<keyword evidence="3" id="KW-1185">Reference proteome</keyword>
<feature type="transmembrane region" description="Helical" evidence="1">
    <location>
        <begin position="619"/>
        <end position="636"/>
    </location>
</feature>
<dbReference type="VEuPathDB" id="FungiDB:KRP22_15100"/>
<protein>
    <recommendedName>
        <fullName evidence="4">CSC1/OSCA1-like cytosolic domain-containing protein</fullName>
    </recommendedName>
</protein>
<dbReference type="InParanoid" id="H3GX28"/>
<dbReference type="eggNOG" id="ENOG502QW3U">
    <property type="taxonomic scope" value="Eukaryota"/>
</dbReference>
<dbReference type="GO" id="GO:0005886">
    <property type="term" value="C:plasma membrane"/>
    <property type="evidence" value="ECO:0000318"/>
    <property type="project" value="GO_Central"/>
</dbReference>
<feature type="transmembrane region" description="Helical" evidence="1">
    <location>
        <begin position="477"/>
        <end position="493"/>
    </location>
</feature>
<reference evidence="2" key="2">
    <citation type="submission" date="2015-06" db="UniProtKB">
        <authorList>
            <consortium name="EnsemblProtists"/>
        </authorList>
    </citation>
    <scope>IDENTIFICATION</scope>
    <source>
        <strain evidence="2">Pr102</strain>
    </source>
</reference>
<sequence length="833" mass="94631">MKVPGRSCTAARLSVTAQDDGPSVVVARQWLRDVVLPHRIRDKNGAFRLVDMGEDIKGDLFPVCGTSLADLSVFGIGLGLYFRMLLQLSALLFVLAAVSTPSIVYFLSPTYSGSLSSRDLDFRLLGTAACTREETAIDTSASGNKVRNVTINDCPLVITQLHVDMVGLGILAVYCLVVAVMQTRDKTHLDALEQTPSDYSVVVKDPNANAWSPDEWERFFAQFGQVKFVTVCVDNYRLLSALAKKRYMEEMLRMESADAEVVRLALENAADPTKAAPDQSLIRRLRQKAGLGGYDLTYWNAELDTLRRRIAAMLRQDSYRVWSVFVMFETEEAQRRCLRETRIGLCSTQFDWTRTDLSNRLRFRGTNILHVEQAVEPSSVHWKSAGVRWRRRVLQQALTMGIVSGMMVGVYYLAWWLKMDYIGDQTEPDSQRRGRLFILAYTLAVTDILGSRLMSYVDRLEQHQTKEREQLSTLNKLLLFRGFNGAVVLYLLMDFTDVLSQENLLQIQALLIANLVTAPVIQLLSPFEKFYRWFYGPKAKTQRKLNSYYSGAYWKLAERYTQITKSVGIALFFKSLLPTGLIITGLSLLVNYWVDKFCLLRKWKTPPRYDGLVARASRYHLLLVALVSLIMMGHWYNGWPFDHATQRDVQAAKKQTESGYTSLAKTLHIVLPFLRDEYPTEDQRNLMDILYWIILVITCMVVAFVFLKSLYRSYIRYIVGNLPSGFFGGRAKQSDIPASDVSTLNGYIPSFESWYSDFPYLSVPLGSFEPRYVAWSGNHEAYCLVNDVLDDPQLAESLGDKPLHQLFGACKQYDMPGAKKRIPVTSLDSISLV</sequence>
<feature type="transmembrane region" description="Helical" evidence="1">
    <location>
        <begin position="689"/>
        <end position="707"/>
    </location>
</feature>
<keyword evidence="1" id="KW-0812">Transmembrane</keyword>
<dbReference type="GeneID" id="94221776"/>
<proteinExistence type="predicted"/>
<feature type="transmembrane region" description="Helical" evidence="1">
    <location>
        <begin position="88"/>
        <end position="108"/>
    </location>
</feature>
<feature type="transmembrane region" description="Helical" evidence="1">
    <location>
        <begin position="437"/>
        <end position="457"/>
    </location>
</feature>
<keyword evidence="1" id="KW-1133">Transmembrane helix</keyword>
<reference evidence="3" key="1">
    <citation type="journal article" date="2006" name="Science">
        <title>Phytophthora genome sequences uncover evolutionary origins and mechanisms of pathogenesis.</title>
        <authorList>
            <person name="Tyler B.M."/>
            <person name="Tripathy S."/>
            <person name="Zhang X."/>
            <person name="Dehal P."/>
            <person name="Jiang R.H."/>
            <person name="Aerts A."/>
            <person name="Arredondo F.D."/>
            <person name="Baxter L."/>
            <person name="Bensasson D."/>
            <person name="Beynon J.L."/>
            <person name="Chapman J."/>
            <person name="Damasceno C.M."/>
            <person name="Dorrance A.E."/>
            <person name="Dou D."/>
            <person name="Dickerman A.W."/>
            <person name="Dubchak I.L."/>
            <person name="Garbelotto M."/>
            <person name="Gijzen M."/>
            <person name="Gordon S.G."/>
            <person name="Govers F."/>
            <person name="Grunwald N.J."/>
            <person name="Huang W."/>
            <person name="Ivors K.L."/>
            <person name="Jones R.W."/>
            <person name="Kamoun S."/>
            <person name="Krampis K."/>
            <person name="Lamour K.H."/>
            <person name="Lee M.K."/>
            <person name="McDonald W.H."/>
            <person name="Medina M."/>
            <person name="Meijer H.J."/>
            <person name="Nordberg E.K."/>
            <person name="Maclean D.J."/>
            <person name="Ospina-Giraldo M.D."/>
            <person name="Morris P.F."/>
            <person name="Phuntumart V."/>
            <person name="Putnam N.H."/>
            <person name="Rash S."/>
            <person name="Rose J.K."/>
            <person name="Sakihama Y."/>
            <person name="Salamov A.A."/>
            <person name="Savidor A."/>
            <person name="Scheuring C.F."/>
            <person name="Smith B.M."/>
            <person name="Sobral B.W."/>
            <person name="Terry A."/>
            <person name="Torto-Alalibo T.A."/>
            <person name="Win J."/>
            <person name="Xu Z."/>
            <person name="Zhang H."/>
            <person name="Grigoriev I.V."/>
            <person name="Rokhsar D.S."/>
            <person name="Boore J.L."/>
        </authorList>
    </citation>
    <scope>NUCLEOTIDE SEQUENCE [LARGE SCALE GENOMIC DNA]</scope>
    <source>
        <strain evidence="3">Pr102</strain>
    </source>
</reference>
<dbReference type="OMA" id="MGELECV"/>
<dbReference type="RefSeq" id="XP_067736749.1">
    <property type="nucleotide sequence ID" value="XM_067885985.1"/>
</dbReference>
<feature type="transmembrane region" description="Helical" evidence="1">
    <location>
        <begin position="397"/>
        <end position="417"/>
    </location>
</feature>
<feature type="transmembrane region" description="Helical" evidence="1">
    <location>
        <begin position="165"/>
        <end position="181"/>
    </location>
</feature>
<organism evidence="2 3">
    <name type="scientific">Phytophthora ramorum</name>
    <name type="common">Sudden oak death agent</name>
    <dbReference type="NCBI Taxonomy" id="164328"/>
    <lineage>
        <taxon>Eukaryota</taxon>
        <taxon>Sar</taxon>
        <taxon>Stramenopiles</taxon>
        <taxon>Oomycota</taxon>
        <taxon>Peronosporomycetes</taxon>
        <taxon>Peronosporales</taxon>
        <taxon>Peronosporaceae</taxon>
        <taxon>Phytophthora</taxon>
    </lineage>
</organism>
<feature type="transmembrane region" description="Helical" evidence="1">
    <location>
        <begin position="60"/>
        <end position="81"/>
    </location>
</feature>